<dbReference type="AlphaFoldDB" id="A0A8S1MMZ9"/>
<evidence type="ECO:0000313" key="1">
    <source>
        <dbReference type="EMBL" id="CAD8079801.1"/>
    </source>
</evidence>
<organism evidence="1 2">
    <name type="scientific">Paramecium sonneborni</name>
    <dbReference type="NCBI Taxonomy" id="65129"/>
    <lineage>
        <taxon>Eukaryota</taxon>
        <taxon>Sar</taxon>
        <taxon>Alveolata</taxon>
        <taxon>Ciliophora</taxon>
        <taxon>Intramacronucleata</taxon>
        <taxon>Oligohymenophorea</taxon>
        <taxon>Peniculida</taxon>
        <taxon>Parameciidae</taxon>
        <taxon>Paramecium</taxon>
    </lineage>
</organism>
<reference evidence="1" key="1">
    <citation type="submission" date="2021-01" db="EMBL/GenBank/DDBJ databases">
        <authorList>
            <consortium name="Genoscope - CEA"/>
            <person name="William W."/>
        </authorList>
    </citation>
    <scope>NUCLEOTIDE SEQUENCE</scope>
</reference>
<sequence>MLQIRKVYKAPLKDHQEILNFLQKQLGQQVSVQRNEVIEKVFRREANTLNNNQITLKIQNNINISCEHLLLEKYMDTNIDLINYEENIIEDCSSLFERVGFKLIKTEEYSEQIYNVKFMNCTISVQEQSKTKRLVLQLRDLQDKDAHFKIIQLEDSLGNLLLQGGIV</sequence>
<accession>A0A8S1MMZ9</accession>
<evidence type="ECO:0000313" key="2">
    <source>
        <dbReference type="Proteomes" id="UP000692954"/>
    </source>
</evidence>
<comment type="caution">
    <text evidence="1">The sequence shown here is derived from an EMBL/GenBank/DDBJ whole genome shotgun (WGS) entry which is preliminary data.</text>
</comment>
<name>A0A8S1MMZ9_9CILI</name>
<proteinExistence type="predicted"/>
<protein>
    <submittedName>
        <fullName evidence="1">Uncharacterized protein</fullName>
    </submittedName>
</protein>
<dbReference type="EMBL" id="CAJJDN010000039">
    <property type="protein sequence ID" value="CAD8079801.1"/>
    <property type="molecule type" value="Genomic_DNA"/>
</dbReference>
<gene>
    <name evidence="1" type="ORF">PSON_ATCC_30995.1.T0390296</name>
</gene>
<dbReference type="OrthoDB" id="299200at2759"/>
<dbReference type="Proteomes" id="UP000692954">
    <property type="component" value="Unassembled WGS sequence"/>
</dbReference>
<keyword evidence="2" id="KW-1185">Reference proteome</keyword>